<gene>
    <name evidence="5" type="ORF">H5985_06415</name>
</gene>
<evidence type="ECO:0000256" key="1">
    <source>
        <dbReference type="ARBA" id="ARBA00023015"/>
    </source>
</evidence>
<dbReference type="PANTHER" id="PTHR43280:SF32">
    <property type="entry name" value="TRANSCRIPTIONAL REGULATORY PROTEIN"/>
    <property type="match status" value="1"/>
</dbReference>
<keyword evidence="6" id="KW-1185">Reference proteome</keyword>
<evidence type="ECO:0000256" key="3">
    <source>
        <dbReference type="ARBA" id="ARBA00023163"/>
    </source>
</evidence>
<dbReference type="InterPro" id="IPR009057">
    <property type="entry name" value="Homeodomain-like_sf"/>
</dbReference>
<dbReference type="EMBL" id="JACJKX010000010">
    <property type="protein sequence ID" value="MBM6928901.1"/>
    <property type="molecule type" value="Genomic_DNA"/>
</dbReference>
<comment type="caution">
    <text evidence="5">The sequence shown here is derived from an EMBL/GenBank/DDBJ whole genome shotgun (WGS) entry which is preliminary data.</text>
</comment>
<evidence type="ECO:0000313" key="6">
    <source>
        <dbReference type="Proteomes" id="UP000777002"/>
    </source>
</evidence>
<feature type="domain" description="HTH araC/xylS-type" evidence="4">
    <location>
        <begin position="176"/>
        <end position="274"/>
    </location>
</feature>
<evidence type="ECO:0000259" key="4">
    <source>
        <dbReference type="PROSITE" id="PS01124"/>
    </source>
</evidence>
<evidence type="ECO:0000313" key="5">
    <source>
        <dbReference type="EMBL" id="MBM6928901.1"/>
    </source>
</evidence>
<protein>
    <submittedName>
        <fullName evidence="5">AraC family transcriptional regulator</fullName>
    </submittedName>
</protein>
<sequence length="279" mass="32391">MQPLQEKNESIIFADSIKTLSPIQHRDYVVHVLCLNGAMSFLFHETHFNIVATDYLIIPTFRLARAFAQSSDFKGIVMALEDRFVSGLTLKSNYGVFGHLSLLNNPVMQLSPQKVLRCQQDLIRIRERLLEGDNPFNRELVEHLLMAHILDLYSIHAEKNNYLEAISGRNAELVNRFVRLLMQGDFRKNRNLDYYADKLFVSSHYLSEVCRKVSGKGASYFIERFTIQEISKLLYDQSRPLSRIAEELNFSSLSYFSRFVKQQLGMTPSEFRKSLHKSR</sequence>
<dbReference type="Gene3D" id="1.10.10.60">
    <property type="entry name" value="Homeodomain-like"/>
    <property type="match status" value="1"/>
</dbReference>
<dbReference type="Proteomes" id="UP000777002">
    <property type="component" value="Unassembled WGS sequence"/>
</dbReference>
<accession>A0ABS2GVX6</accession>
<keyword evidence="2" id="KW-0238">DNA-binding</keyword>
<proteinExistence type="predicted"/>
<reference evidence="5 6" key="1">
    <citation type="journal article" date="2021" name="Sci. Rep.">
        <title>The distribution of antibiotic resistance genes in chicken gut microbiota commensals.</title>
        <authorList>
            <person name="Juricova H."/>
            <person name="Matiasovicova J."/>
            <person name="Kubasova T."/>
            <person name="Cejkova D."/>
            <person name="Rychlik I."/>
        </authorList>
    </citation>
    <scope>NUCLEOTIDE SEQUENCE [LARGE SCALE GENOMIC DNA]</scope>
    <source>
        <strain evidence="5 6">An562</strain>
    </source>
</reference>
<dbReference type="PROSITE" id="PS01124">
    <property type="entry name" value="HTH_ARAC_FAMILY_2"/>
    <property type="match status" value="1"/>
</dbReference>
<dbReference type="PRINTS" id="PR00032">
    <property type="entry name" value="HTHARAC"/>
</dbReference>
<dbReference type="InterPro" id="IPR018060">
    <property type="entry name" value="HTH_AraC"/>
</dbReference>
<keyword evidence="3" id="KW-0804">Transcription</keyword>
<keyword evidence="1" id="KW-0805">Transcription regulation</keyword>
<dbReference type="PANTHER" id="PTHR43280">
    <property type="entry name" value="ARAC-FAMILY TRANSCRIPTIONAL REGULATOR"/>
    <property type="match status" value="1"/>
</dbReference>
<name>A0ABS2GVX6_9BURK</name>
<dbReference type="InterPro" id="IPR020449">
    <property type="entry name" value="Tscrpt_reg_AraC-type_HTH"/>
</dbReference>
<dbReference type="SMART" id="SM00342">
    <property type="entry name" value="HTH_ARAC"/>
    <property type="match status" value="1"/>
</dbReference>
<dbReference type="Pfam" id="PF12833">
    <property type="entry name" value="HTH_18"/>
    <property type="match status" value="1"/>
</dbReference>
<organism evidence="5 6">
    <name type="scientific">Parasutterella secunda</name>
    <dbReference type="NCBI Taxonomy" id="626947"/>
    <lineage>
        <taxon>Bacteria</taxon>
        <taxon>Pseudomonadati</taxon>
        <taxon>Pseudomonadota</taxon>
        <taxon>Betaproteobacteria</taxon>
        <taxon>Burkholderiales</taxon>
        <taxon>Sutterellaceae</taxon>
        <taxon>Parasutterella</taxon>
    </lineage>
</organism>
<evidence type="ECO:0000256" key="2">
    <source>
        <dbReference type="ARBA" id="ARBA00023125"/>
    </source>
</evidence>
<dbReference type="RefSeq" id="WP_205050488.1">
    <property type="nucleotide sequence ID" value="NZ_JACJKX010000010.1"/>
</dbReference>
<dbReference type="SUPFAM" id="SSF46689">
    <property type="entry name" value="Homeodomain-like"/>
    <property type="match status" value="1"/>
</dbReference>